<evidence type="ECO:0000259" key="1">
    <source>
        <dbReference type="Pfam" id="PF03235"/>
    </source>
</evidence>
<comment type="caution">
    <text evidence="3">The sequence shown here is derived from an EMBL/GenBank/DDBJ whole genome shotgun (WGS) entry which is preliminary data.</text>
</comment>
<protein>
    <recommendedName>
        <fullName evidence="5">DUF262 domain-containing protein</fullName>
    </recommendedName>
</protein>
<organism evidence="3 4">
    <name type="scientific">Vreelandella sulfidaeris</name>
    <dbReference type="NCBI Taxonomy" id="115553"/>
    <lineage>
        <taxon>Bacteria</taxon>
        <taxon>Pseudomonadati</taxon>
        <taxon>Pseudomonadota</taxon>
        <taxon>Gammaproteobacteria</taxon>
        <taxon>Oceanospirillales</taxon>
        <taxon>Halomonadaceae</taxon>
        <taxon>Vreelandella</taxon>
    </lineage>
</organism>
<dbReference type="Proteomes" id="UP000252204">
    <property type="component" value="Unassembled WGS sequence"/>
</dbReference>
<dbReference type="RefSeq" id="WP_113270650.1">
    <property type="nucleotide sequence ID" value="NZ_QNTU01000012.1"/>
</dbReference>
<dbReference type="EMBL" id="QNTU01000012">
    <property type="protein sequence ID" value="RBI65935.1"/>
    <property type="molecule type" value="Genomic_DNA"/>
</dbReference>
<feature type="domain" description="GmrSD restriction endonucleases N-terminal" evidence="1">
    <location>
        <begin position="8"/>
        <end position="223"/>
    </location>
</feature>
<proteinExistence type="predicted"/>
<dbReference type="InterPro" id="IPR011089">
    <property type="entry name" value="GmrSD_C"/>
</dbReference>
<dbReference type="Pfam" id="PF07510">
    <property type="entry name" value="GmrSD_C"/>
    <property type="match status" value="1"/>
</dbReference>
<accession>A0A365TLE7</accession>
<name>A0A365TLE7_9GAMM</name>
<evidence type="ECO:0000313" key="4">
    <source>
        <dbReference type="Proteomes" id="UP000252204"/>
    </source>
</evidence>
<keyword evidence="4" id="KW-1185">Reference proteome</keyword>
<evidence type="ECO:0008006" key="5">
    <source>
        <dbReference type="Google" id="ProtNLM"/>
    </source>
</evidence>
<gene>
    <name evidence="3" type="ORF">DQ400_15845</name>
</gene>
<sequence length="600" mass="70030">MENGQKKLSELFGGHKVFNIPDYQRAYAWDDTRQLPEFLEDIENQTLGRDYFLGTILFQEKGKKGNFEWIDVVDGQQRITTAIIFMKALLTELKDRITEEEYEEAGLYMLEEAYIQYRKTPKLRVISSDNDFFRNYVLNGGDGKDYITTPSQRRLYKARMFFENELAGRPVGELLELKNKLDEYTKVLTYSVNDTAEATLIFETTNDRGKGLTNLEKIKSFLMYKVYLASGENVDAYLDSIQVRFADIYRDLESLEGKTDEDKILQYHCIAFESWSDKEDYQQPVSFVKKKVNSLLRKGEGDKGKAGQEASRFIMRFSQELRESFQLMSGVLKSRNAGLLNLMHLDRMGSFYPLLLKTYKFDKSENKENFDKVCRLLEIFVFRVFVIHQSRSLTGQSRLYRMARDFSGKFAPLFDRLAELTNTSCSMRMFKDDLAYEAFYEVMGSRDISYLMWNYENHLRATENPVCAPMPLAELKGKDSKTRLTVEHIAAQTQKESGTIVKEPQVLPRIGEKFIENHLHRLGNLTFDPASANSSKGNKQVKEKNSKYFSKAPYKTQNELESFLDKERWTAKSIKWREEKIVNFCMKRWCTDYIDEPLMP</sequence>
<dbReference type="AlphaFoldDB" id="A0A365TLE7"/>
<dbReference type="PANTHER" id="PTHR35149">
    <property type="entry name" value="SLL5132 PROTEIN"/>
    <property type="match status" value="1"/>
</dbReference>
<feature type="domain" description="GmrSD restriction endonucleases C-terminal" evidence="2">
    <location>
        <begin position="429"/>
        <end position="582"/>
    </location>
</feature>
<dbReference type="Pfam" id="PF03235">
    <property type="entry name" value="GmrSD_N"/>
    <property type="match status" value="1"/>
</dbReference>
<dbReference type="InterPro" id="IPR004919">
    <property type="entry name" value="GmrSD_N"/>
</dbReference>
<reference evidence="4" key="1">
    <citation type="submission" date="2018-06" db="EMBL/GenBank/DDBJ databases">
        <title>Whole genome sequencing of four bacterial strains from South Shetland trench revealing bio-synthetic gene clusters.</title>
        <authorList>
            <person name="Abdel-Mageed W.M."/>
            <person name="Lehri B."/>
            <person name="Jarmusch S."/>
            <person name="Miranda K."/>
            <person name="Goodfellow M."/>
            <person name="Jaspars M."/>
            <person name="Karlyshev A.V."/>
        </authorList>
    </citation>
    <scope>NUCLEOTIDE SEQUENCE [LARGE SCALE GENOMIC DNA]</scope>
    <source>
        <strain evidence="4">SST4</strain>
    </source>
</reference>
<evidence type="ECO:0000313" key="3">
    <source>
        <dbReference type="EMBL" id="RBI65935.1"/>
    </source>
</evidence>
<dbReference type="PANTHER" id="PTHR35149:SF1">
    <property type="entry name" value="DUF5655 DOMAIN-CONTAINING PROTEIN"/>
    <property type="match status" value="1"/>
</dbReference>
<dbReference type="OrthoDB" id="9798761at2"/>
<evidence type="ECO:0000259" key="2">
    <source>
        <dbReference type="Pfam" id="PF07510"/>
    </source>
</evidence>